<dbReference type="GO" id="GO:0005886">
    <property type="term" value="C:plasma membrane"/>
    <property type="evidence" value="ECO:0007669"/>
    <property type="project" value="UniProtKB-SubCell"/>
</dbReference>
<dbReference type="GO" id="GO:0051301">
    <property type="term" value="P:cell division"/>
    <property type="evidence" value="ECO:0007669"/>
    <property type="project" value="UniProtKB-KW"/>
</dbReference>
<dbReference type="Proteomes" id="UP000708298">
    <property type="component" value="Unassembled WGS sequence"/>
</dbReference>
<reference evidence="8" key="1">
    <citation type="journal article" date="2021" name="Microorganisms">
        <title>Acidisoma silvae sp. nov. and Acidisomacellulosilytica sp. nov., Two Acidophilic Bacteria Isolated from Decaying Wood, Hydrolyzing Cellulose and Producing Poly-3-hydroxybutyrate.</title>
        <authorList>
            <person name="Mieszkin S."/>
            <person name="Pouder E."/>
            <person name="Uroz S."/>
            <person name="Simon-Colin C."/>
            <person name="Alain K."/>
        </authorList>
    </citation>
    <scope>NUCLEOTIDE SEQUENCE</scope>
    <source>
        <strain evidence="8">HW T2.11</strain>
    </source>
</reference>
<evidence type="ECO:0000256" key="6">
    <source>
        <dbReference type="SAM" id="Phobius"/>
    </source>
</evidence>
<dbReference type="PANTHER" id="PTHR47755">
    <property type="entry name" value="CELL DIVISION PROTEIN FTSX"/>
    <property type="match status" value="1"/>
</dbReference>
<dbReference type="GO" id="GO:0032153">
    <property type="term" value="C:cell division site"/>
    <property type="evidence" value="ECO:0007669"/>
    <property type="project" value="TreeGrafter"/>
</dbReference>
<keyword evidence="4 6" id="KW-1133">Transmembrane helix</keyword>
<comment type="caution">
    <text evidence="8">The sequence shown here is derived from an EMBL/GenBank/DDBJ whole genome shotgun (WGS) entry which is preliminary data.</text>
</comment>
<evidence type="ECO:0000256" key="2">
    <source>
        <dbReference type="ARBA" id="ARBA00022475"/>
    </source>
</evidence>
<keyword evidence="3 6" id="KW-0812">Transmembrane</keyword>
<dbReference type="Pfam" id="PF02687">
    <property type="entry name" value="FtsX"/>
    <property type="match status" value="1"/>
</dbReference>
<evidence type="ECO:0000256" key="1">
    <source>
        <dbReference type="ARBA" id="ARBA00004651"/>
    </source>
</evidence>
<keyword evidence="2" id="KW-1003">Cell membrane</keyword>
<dbReference type="InterPro" id="IPR003838">
    <property type="entry name" value="ABC3_permease_C"/>
</dbReference>
<evidence type="ECO:0000259" key="7">
    <source>
        <dbReference type="Pfam" id="PF02687"/>
    </source>
</evidence>
<proteinExistence type="predicted"/>
<evidence type="ECO:0000256" key="5">
    <source>
        <dbReference type="ARBA" id="ARBA00023136"/>
    </source>
</evidence>
<evidence type="ECO:0000256" key="3">
    <source>
        <dbReference type="ARBA" id="ARBA00022692"/>
    </source>
</evidence>
<keyword evidence="8" id="KW-0131">Cell cycle</keyword>
<dbReference type="PANTHER" id="PTHR47755:SF1">
    <property type="entry name" value="CELL DIVISION PROTEIN FTSX"/>
    <property type="match status" value="1"/>
</dbReference>
<comment type="subcellular location">
    <subcellularLocation>
        <location evidence="1">Cell membrane</location>
        <topology evidence="1">Multi-pass membrane protein</topology>
    </subcellularLocation>
</comment>
<name>A0A963YRD9_9PROT</name>
<feature type="domain" description="ABC3 transporter permease C-terminal" evidence="7">
    <location>
        <begin position="172"/>
        <end position="286"/>
    </location>
</feature>
<dbReference type="AlphaFoldDB" id="A0A963YRD9"/>
<keyword evidence="9" id="KW-1185">Reference proteome</keyword>
<feature type="transmembrane region" description="Helical" evidence="6">
    <location>
        <begin position="20"/>
        <end position="45"/>
    </location>
</feature>
<dbReference type="EMBL" id="JAESVB010000003">
    <property type="protein sequence ID" value="MCB8875481.1"/>
    <property type="molecule type" value="Genomic_DNA"/>
</dbReference>
<sequence>MRPVGFDDLGLKRALSDRLLPFLVAAMAFLAALALAGALATAMLAQHWQQGAEAELTIQVPTPNDPAASGHGTRLSAVMAILHAEPGVVTARSMSSDDLAALLKPWLGDAGTTLALPLPAVIAVTLDPGRALAADLPARLTAVAPDTAAESADVWAGRLSALARSLQACAAVMLLLVVGVAIAVVTVATRAGLSARRDAIEIVHGLGATDAYIAGRFARRAMRLAAAGGVGGALAALPVLLWLAYLAAPFAQGSASLSDQTPLIALPLPLWIALPALPLAAAAIGYVTAEGTVRRWLRRLP</sequence>
<protein>
    <submittedName>
        <fullName evidence="8">Cell division protein FtsX</fullName>
    </submittedName>
</protein>
<dbReference type="InterPro" id="IPR004513">
    <property type="entry name" value="FtsX"/>
</dbReference>
<evidence type="ECO:0000313" key="8">
    <source>
        <dbReference type="EMBL" id="MCB8875481.1"/>
    </source>
</evidence>
<feature type="transmembrane region" description="Helical" evidence="6">
    <location>
        <begin position="224"/>
        <end position="248"/>
    </location>
</feature>
<evidence type="ECO:0000313" key="9">
    <source>
        <dbReference type="Proteomes" id="UP000708298"/>
    </source>
</evidence>
<feature type="transmembrane region" description="Helical" evidence="6">
    <location>
        <begin position="268"/>
        <end position="289"/>
    </location>
</feature>
<organism evidence="8 9">
    <name type="scientific">Acidisoma silvae</name>
    <dbReference type="NCBI Taxonomy" id="2802396"/>
    <lineage>
        <taxon>Bacteria</taxon>
        <taxon>Pseudomonadati</taxon>
        <taxon>Pseudomonadota</taxon>
        <taxon>Alphaproteobacteria</taxon>
        <taxon>Acetobacterales</taxon>
        <taxon>Acidocellaceae</taxon>
        <taxon>Acidisoma</taxon>
    </lineage>
</organism>
<reference evidence="8" key="2">
    <citation type="submission" date="2021-01" db="EMBL/GenBank/DDBJ databases">
        <authorList>
            <person name="Mieszkin S."/>
            <person name="Pouder E."/>
            <person name="Alain K."/>
        </authorList>
    </citation>
    <scope>NUCLEOTIDE SEQUENCE</scope>
    <source>
        <strain evidence="8">HW T2.11</strain>
    </source>
</reference>
<gene>
    <name evidence="8" type="ORF">ASILVAE211_09840</name>
</gene>
<keyword evidence="5 6" id="KW-0472">Membrane</keyword>
<evidence type="ECO:0000256" key="4">
    <source>
        <dbReference type="ARBA" id="ARBA00022989"/>
    </source>
</evidence>
<feature type="transmembrane region" description="Helical" evidence="6">
    <location>
        <begin position="165"/>
        <end position="188"/>
    </location>
</feature>
<accession>A0A963YRD9</accession>
<keyword evidence="8" id="KW-0132">Cell division</keyword>